<evidence type="ECO:0000256" key="1">
    <source>
        <dbReference type="SAM" id="Phobius"/>
    </source>
</evidence>
<dbReference type="EMBL" id="LT629732">
    <property type="protein sequence ID" value="SDT14331.1"/>
    <property type="molecule type" value="Genomic_DNA"/>
</dbReference>
<proteinExistence type="predicted"/>
<dbReference type="InterPro" id="IPR005240">
    <property type="entry name" value="DUF389"/>
</dbReference>
<feature type="transmembrane region" description="Helical" evidence="1">
    <location>
        <begin position="276"/>
        <end position="300"/>
    </location>
</feature>
<dbReference type="PANTHER" id="PTHR20992">
    <property type="entry name" value="AT15442P-RELATED"/>
    <property type="match status" value="1"/>
</dbReference>
<keyword evidence="1" id="KW-0472">Membrane</keyword>
<dbReference type="AlphaFoldDB" id="A0A1H1XZ24"/>
<keyword evidence="1" id="KW-1133">Transmembrane helix</keyword>
<feature type="transmembrane region" description="Helical" evidence="1">
    <location>
        <begin position="116"/>
        <end position="136"/>
    </location>
</feature>
<dbReference type="Pfam" id="PF04087">
    <property type="entry name" value="DUF389"/>
    <property type="match status" value="1"/>
</dbReference>
<feature type="transmembrane region" description="Helical" evidence="1">
    <location>
        <begin position="177"/>
        <end position="203"/>
    </location>
</feature>
<dbReference type="PANTHER" id="PTHR20992:SF9">
    <property type="entry name" value="AT15442P-RELATED"/>
    <property type="match status" value="1"/>
</dbReference>
<accession>A0A1H1XZ24</accession>
<dbReference type="RefSeq" id="WP_241827633.1">
    <property type="nucleotide sequence ID" value="NZ_LT629732.1"/>
</dbReference>
<protein>
    <submittedName>
        <fullName evidence="2">Uncharacterized hydrophobic domain-containing protein</fullName>
    </submittedName>
</protein>
<keyword evidence="3" id="KW-1185">Reference proteome</keyword>
<reference evidence="2 3" key="1">
    <citation type="submission" date="2016-10" db="EMBL/GenBank/DDBJ databases">
        <authorList>
            <person name="de Groot N.N."/>
        </authorList>
    </citation>
    <scope>NUCLEOTIDE SEQUENCE [LARGE SCALE GENOMIC DNA]</scope>
    <source>
        <strain evidence="2 3">DSM 22024</strain>
    </source>
</reference>
<feature type="transmembrane region" description="Helical" evidence="1">
    <location>
        <begin position="142"/>
        <end position="165"/>
    </location>
</feature>
<dbReference type="Proteomes" id="UP000198983">
    <property type="component" value="Chromosome I"/>
</dbReference>
<feature type="transmembrane region" description="Helical" evidence="1">
    <location>
        <begin position="223"/>
        <end position="241"/>
    </location>
</feature>
<keyword evidence="1" id="KW-0812">Transmembrane</keyword>
<sequence length="313" mass="32226">MSGVLHLRVTSPSERTEKVVALLEDCVGVANLAVVPGASIRPPGDLVFADIARESVEGVLCGLRDLGLDSDGTIAMEMVDTAVYDAAERAERAAPGEGADAVIWEEVVRHTSDDAVLSWTFLSFLFLATTLAAIAVVLDSSILVIGAMVVGPEFVALAAIAVGIVHHRTGLLRRGLFTLAVGFAAAIAGTTVLCLIARAAGWITIAQIDRPRPLTGFIWTPDRWSFVVAFIAGIAGVLSLTASKSGTLVGVFISVTTVPAAGNLAAALALGDLAELAGSAAQLGINMAAIVLAGVATLMLQKAVGRPGQRIRI</sequence>
<gene>
    <name evidence="2" type="ORF">SAMN04489717_5201</name>
</gene>
<organism evidence="2 3">
    <name type="scientific">Actinopolymorpha singaporensis</name>
    <dbReference type="NCBI Taxonomy" id="117157"/>
    <lineage>
        <taxon>Bacteria</taxon>
        <taxon>Bacillati</taxon>
        <taxon>Actinomycetota</taxon>
        <taxon>Actinomycetes</taxon>
        <taxon>Propionibacteriales</taxon>
        <taxon>Actinopolymorphaceae</taxon>
        <taxon>Actinopolymorpha</taxon>
    </lineage>
</organism>
<evidence type="ECO:0000313" key="3">
    <source>
        <dbReference type="Proteomes" id="UP000198983"/>
    </source>
</evidence>
<dbReference type="STRING" id="117157.SAMN04489717_5201"/>
<evidence type="ECO:0000313" key="2">
    <source>
        <dbReference type="EMBL" id="SDT14331.1"/>
    </source>
</evidence>
<feature type="transmembrane region" description="Helical" evidence="1">
    <location>
        <begin position="248"/>
        <end position="270"/>
    </location>
</feature>
<name>A0A1H1XZ24_9ACTN</name>